<proteinExistence type="predicted"/>
<protein>
    <submittedName>
        <fullName evidence="3">Transmembrane protein</fullName>
    </submittedName>
</protein>
<evidence type="ECO:0000313" key="3">
    <source>
        <dbReference type="EMBL" id="GAT07863.1"/>
    </source>
</evidence>
<name>A0AAW5SPT3_MYCNV</name>
<comment type="caution">
    <text evidence="4">The sequence shown here is derived from an EMBL/GenBank/DDBJ whole genome shotgun (WGS) entry which is preliminary data.</text>
</comment>
<dbReference type="RefSeq" id="WP_067387673.1">
    <property type="nucleotide sequence ID" value="NZ_BCTA01000017.1"/>
</dbReference>
<feature type="compositionally biased region" description="Low complexity" evidence="1">
    <location>
        <begin position="81"/>
        <end position="94"/>
    </location>
</feature>
<evidence type="ECO:0000256" key="1">
    <source>
        <dbReference type="SAM" id="MobiDB-lite"/>
    </source>
</evidence>
<keyword evidence="2" id="KW-0472">Membrane</keyword>
<keyword evidence="5" id="KW-1185">Reference proteome</keyword>
<reference evidence="4" key="2">
    <citation type="submission" date="2020-07" db="EMBL/GenBank/DDBJ databases">
        <authorList>
            <person name="Pettersson B.M.F."/>
            <person name="Behra P.R.K."/>
            <person name="Ramesh M."/>
            <person name="Das S."/>
            <person name="Dasgupta S."/>
            <person name="Kirsebom L.A."/>
        </authorList>
    </citation>
    <scope>NUCLEOTIDE SEQUENCE</scope>
    <source>
        <strain evidence="4">DSM 44203</strain>
    </source>
</reference>
<dbReference type="EMBL" id="JACKTI010000055">
    <property type="protein sequence ID" value="MCV7025728.1"/>
    <property type="molecule type" value="Genomic_DNA"/>
</dbReference>
<dbReference type="EMBL" id="BCTA01000017">
    <property type="protein sequence ID" value="GAT07863.1"/>
    <property type="molecule type" value="Genomic_DNA"/>
</dbReference>
<accession>A0AAW5SPT3</accession>
<evidence type="ECO:0000313" key="4">
    <source>
        <dbReference type="EMBL" id="MCV7025728.1"/>
    </source>
</evidence>
<keyword evidence="2" id="KW-1133">Transmembrane helix</keyword>
<gene>
    <name evidence="4" type="ORF">H7I77_20630</name>
    <name evidence="3" type="ORF">RMCN_0996</name>
</gene>
<evidence type="ECO:0000256" key="2">
    <source>
        <dbReference type="SAM" id="Phobius"/>
    </source>
</evidence>
<evidence type="ECO:0000313" key="5">
    <source>
        <dbReference type="Proteomes" id="UP000069773"/>
    </source>
</evidence>
<sequence>MTVRAALEMVLAVAAAVGSVLSWLAAKTTVVVPPVLEGEPRTTSVEYSAPMLGLALLLAAVAGVLLVLAIAHTRRARRSAASRTTPSATAPSGE</sequence>
<organism evidence="4 6">
    <name type="scientific">Mycolicibacterium novocastrense</name>
    <name type="common">Mycobacterium novocastrense</name>
    <dbReference type="NCBI Taxonomy" id="59813"/>
    <lineage>
        <taxon>Bacteria</taxon>
        <taxon>Bacillati</taxon>
        <taxon>Actinomycetota</taxon>
        <taxon>Actinomycetes</taxon>
        <taxon>Mycobacteriales</taxon>
        <taxon>Mycobacteriaceae</taxon>
        <taxon>Mycolicibacterium</taxon>
    </lineage>
</organism>
<dbReference type="AlphaFoldDB" id="A0AAW5SPT3"/>
<feature type="region of interest" description="Disordered" evidence="1">
    <location>
        <begin position="75"/>
        <end position="94"/>
    </location>
</feature>
<dbReference type="Proteomes" id="UP001207528">
    <property type="component" value="Unassembled WGS sequence"/>
</dbReference>
<evidence type="ECO:0000313" key="6">
    <source>
        <dbReference type="Proteomes" id="UP001207528"/>
    </source>
</evidence>
<keyword evidence="2 3" id="KW-0812">Transmembrane</keyword>
<dbReference type="Proteomes" id="UP000069773">
    <property type="component" value="Unassembled WGS sequence"/>
</dbReference>
<feature type="transmembrane region" description="Helical" evidence="2">
    <location>
        <begin position="50"/>
        <end position="71"/>
    </location>
</feature>
<reference evidence="3 5" key="1">
    <citation type="journal article" date="2016" name="Genome Announc.">
        <title>Draft Genome Sequences of Five Rapidly Growing Mycobacterium Species, M. thermoresistibile, M. fortuitum subsp. acetamidolyticum, M. canariasense, M. brisbanense, and M. novocastrense.</title>
        <authorList>
            <person name="Katahira K."/>
            <person name="Ogura Y."/>
            <person name="Gotoh Y."/>
            <person name="Hayashi T."/>
        </authorList>
    </citation>
    <scope>NUCLEOTIDE SEQUENCE [LARGE SCALE GENOMIC DNA]</scope>
    <source>
        <strain evidence="3 5">JCM18114</strain>
    </source>
</reference>
<reference evidence="4" key="3">
    <citation type="journal article" date="2022" name="BMC Genomics">
        <title>Comparative genome analysis of mycobacteria focusing on tRNA and non-coding RNA.</title>
        <authorList>
            <person name="Behra P.R.K."/>
            <person name="Pettersson B.M.F."/>
            <person name="Ramesh M."/>
            <person name="Das S."/>
            <person name="Dasgupta S."/>
            <person name="Kirsebom L.A."/>
        </authorList>
    </citation>
    <scope>NUCLEOTIDE SEQUENCE</scope>
    <source>
        <strain evidence="4">DSM 44203</strain>
    </source>
</reference>